<dbReference type="InterPro" id="IPR003721">
    <property type="entry name" value="Pantoate_ligase"/>
</dbReference>
<dbReference type="InterPro" id="IPR004821">
    <property type="entry name" value="Cyt_trans-like"/>
</dbReference>
<keyword evidence="6" id="KW-0547">Nucleotide-binding</keyword>
<organism evidence="9">
    <name type="scientific">freshwater metagenome</name>
    <dbReference type="NCBI Taxonomy" id="449393"/>
    <lineage>
        <taxon>unclassified sequences</taxon>
        <taxon>metagenomes</taxon>
        <taxon>ecological metagenomes</taxon>
    </lineage>
</organism>
<dbReference type="NCBIfam" id="TIGR00125">
    <property type="entry name" value="cyt_tran_rel"/>
    <property type="match status" value="1"/>
</dbReference>
<dbReference type="UniPathway" id="UPA00028">
    <property type="reaction ID" value="UER00005"/>
</dbReference>
<evidence type="ECO:0000256" key="4">
    <source>
        <dbReference type="ARBA" id="ARBA00022598"/>
    </source>
</evidence>
<dbReference type="EC" id="6.3.2.1" evidence="3"/>
<dbReference type="Gene3D" id="3.40.50.620">
    <property type="entry name" value="HUPs"/>
    <property type="match status" value="1"/>
</dbReference>
<evidence type="ECO:0000256" key="5">
    <source>
        <dbReference type="ARBA" id="ARBA00022655"/>
    </source>
</evidence>
<evidence type="ECO:0000256" key="6">
    <source>
        <dbReference type="ARBA" id="ARBA00022741"/>
    </source>
</evidence>
<dbReference type="PANTHER" id="PTHR21299:SF1">
    <property type="entry name" value="PANTOATE--BETA-ALANINE LIGASE"/>
    <property type="match status" value="1"/>
</dbReference>
<sequence>MSLKLNHPVAFVPTMGALHAGHQSLIEIAKSLENEVVVSVFVNPLQFENPDDFLSYPKTLEKDIAIAEASGATFVWSPTFEEIYPGNPELVSAGVIGNLFEGVHRFGHFDGVLTVVKRLFDLVEPKYAIFGEKDFQQLFLIKEMVNRLKLPITVISAPTIREASGLAMSSRNVRLSVSDRSTAAGIYSSLLAATSENEIGRARQVLAKGINSIPGFITDYVEIIDEENFEVASENTANPRAIVAGWINGVRLIDNMVMKKVVASK</sequence>
<dbReference type="Gene3D" id="3.30.1300.10">
    <property type="entry name" value="Pantoate-beta-alanine ligase, C-terminal domain"/>
    <property type="match status" value="1"/>
</dbReference>
<dbReference type="Pfam" id="PF02569">
    <property type="entry name" value="Pantoate_ligase"/>
    <property type="match status" value="1"/>
</dbReference>
<dbReference type="GO" id="GO:0005524">
    <property type="term" value="F:ATP binding"/>
    <property type="evidence" value="ECO:0007669"/>
    <property type="project" value="UniProtKB-KW"/>
</dbReference>
<name>A0A6J6B7D2_9ZZZZ</name>
<evidence type="ECO:0000256" key="8">
    <source>
        <dbReference type="ARBA" id="ARBA00048258"/>
    </source>
</evidence>
<dbReference type="GO" id="GO:0004592">
    <property type="term" value="F:pantoate-beta-alanine ligase activity"/>
    <property type="evidence" value="ECO:0007669"/>
    <property type="project" value="UniProtKB-EC"/>
</dbReference>
<dbReference type="GO" id="GO:0015940">
    <property type="term" value="P:pantothenate biosynthetic process"/>
    <property type="evidence" value="ECO:0007669"/>
    <property type="project" value="UniProtKB-UniPathway"/>
</dbReference>
<gene>
    <name evidence="9" type="ORF">UFOPK1425_00261</name>
</gene>
<dbReference type="InterPro" id="IPR042176">
    <property type="entry name" value="Pantoate_ligase_C"/>
</dbReference>
<keyword evidence="5" id="KW-0566">Pantothenate biosynthesis</keyword>
<comment type="similarity">
    <text evidence="2">Belongs to the pantothenate synthetase family.</text>
</comment>
<evidence type="ECO:0000256" key="2">
    <source>
        <dbReference type="ARBA" id="ARBA00009256"/>
    </source>
</evidence>
<comment type="pathway">
    <text evidence="1">Cofactor biosynthesis; (R)-pantothenate biosynthesis; (R)-pantothenate from (R)-pantoate and beta-alanine: step 1/1.</text>
</comment>
<dbReference type="SUPFAM" id="SSF52374">
    <property type="entry name" value="Nucleotidylyl transferase"/>
    <property type="match status" value="1"/>
</dbReference>
<dbReference type="InterPro" id="IPR014729">
    <property type="entry name" value="Rossmann-like_a/b/a_fold"/>
</dbReference>
<evidence type="ECO:0000256" key="7">
    <source>
        <dbReference type="ARBA" id="ARBA00022840"/>
    </source>
</evidence>
<reference evidence="9" key="1">
    <citation type="submission" date="2020-05" db="EMBL/GenBank/DDBJ databases">
        <authorList>
            <person name="Chiriac C."/>
            <person name="Salcher M."/>
            <person name="Ghai R."/>
            <person name="Kavagutti S V."/>
        </authorList>
    </citation>
    <scope>NUCLEOTIDE SEQUENCE</scope>
</reference>
<accession>A0A6J6B7D2</accession>
<keyword evidence="4" id="KW-0436">Ligase</keyword>
<proteinExistence type="inferred from homology"/>
<comment type="catalytic activity">
    <reaction evidence="8">
        <text>(R)-pantoate + beta-alanine + ATP = (R)-pantothenate + AMP + diphosphate + H(+)</text>
        <dbReference type="Rhea" id="RHEA:10912"/>
        <dbReference type="ChEBI" id="CHEBI:15378"/>
        <dbReference type="ChEBI" id="CHEBI:15980"/>
        <dbReference type="ChEBI" id="CHEBI:29032"/>
        <dbReference type="ChEBI" id="CHEBI:30616"/>
        <dbReference type="ChEBI" id="CHEBI:33019"/>
        <dbReference type="ChEBI" id="CHEBI:57966"/>
        <dbReference type="ChEBI" id="CHEBI:456215"/>
        <dbReference type="EC" id="6.3.2.1"/>
    </reaction>
</comment>
<dbReference type="HAMAP" id="MF_00158">
    <property type="entry name" value="PanC"/>
    <property type="match status" value="1"/>
</dbReference>
<evidence type="ECO:0000313" key="9">
    <source>
        <dbReference type="EMBL" id="CAB4534960.1"/>
    </source>
</evidence>
<protein>
    <recommendedName>
        <fullName evidence="3">pantoate--beta-alanine ligase (AMP-forming)</fullName>
        <ecNumber evidence="3">6.3.2.1</ecNumber>
    </recommendedName>
</protein>
<dbReference type="EMBL" id="CAEZSJ010000028">
    <property type="protein sequence ID" value="CAB4534960.1"/>
    <property type="molecule type" value="Genomic_DNA"/>
</dbReference>
<dbReference type="PANTHER" id="PTHR21299">
    <property type="entry name" value="CYTIDYLATE KINASE/PANTOATE-BETA-ALANINE LIGASE"/>
    <property type="match status" value="1"/>
</dbReference>
<evidence type="ECO:0000256" key="1">
    <source>
        <dbReference type="ARBA" id="ARBA00004990"/>
    </source>
</evidence>
<dbReference type="GO" id="GO:0005829">
    <property type="term" value="C:cytosol"/>
    <property type="evidence" value="ECO:0007669"/>
    <property type="project" value="TreeGrafter"/>
</dbReference>
<evidence type="ECO:0000256" key="3">
    <source>
        <dbReference type="ARBA" id="ARBA00012219"/>
    </source>
</evidence>
<keyword evidence="7" id="KW-0067">ATP-binding</keyword>
<dbReference type="AlphaFoldDB" id="A0A6J6B7D2"/>
<dbReference type="NCBIfam" id="TIGR00018">
    <property type="entry name" value="panC"/>
    <property type="match status" value="1"/>
</dbReference>